<dbReference type="InterPro" id="IPR036866">
    <property type="entry name" value="RibonucZ/Hydroxyglut_hydro"/>
</dbReference>
<comment type="caution">
    <text evidence="6">The sequence shown here is derived from an EMBL/GenBank/DDBJ whole genome shotgun (WGS) entry which is preliminary data.</text>
</comment>
<reference evidence="6 7" key="1">
    <citation type="submission" date="2024-01" db="EMBL/GenBank/DDBJ databases">
        <authorList>
            <person name="Allen C."/>
            <person name="Tagirdzhanova G."/>
        </authorList>
    </citation>
    <scope>NUCLEOTIDE SEQUENCE [LARGE SCALE GENOMIC DNA]</scope>
</reference>
<dbReference type="EMBL" id="CAWUHC010000119">
    <property type="protein sequence ID" value="CAK7233732.1"/>
    <property type="molecule type" value="Genomic_DNA"/>
</dbReference>
<feature type="domain" description="Metallo-beta-lactamase" evidence="5">
    <location>
        <begin position="45"/>
        <end position="270"/>
    </location>
</feature>
<proteinExistence type="inferred from homology"/>
<organism evidence="6 7">
    <name type="scientific">Sporothrix bragantina</name>
    <dbReference type="NCBI Taxonomy" id="671064"/>
    <lineage>
        <taxon>Eukaryota</taxon>
        <taxon>Fungi</taxon>
        <taxon>Dikarya</taxon>
        <taxon>Ascomycota</taxon>
        <taxon>Pezizomycotina</taxon>
        <taxon>Sordariomycetes</taxon>
        <taxon>Sordariomycetidae</taxon>
        <taxon>Ophiostomatales</taxon>
        <taxon>Ophiostomataceae</taxon>
        <taxon>Sporothrix</taxon>
    </lineage>
</organism>
<name>A0ABP0CQ67_9PEZI</name>
<dbReference type="Gene3D" id="3.60.15.10">
    <property type="entry name" value="Ribonuclease Z/Hydroxyacylglutathione hydrolase-like"/>
    <property type="match status" value="1"/>
</dbReference>
<dbReference type="InterPro" id="IPR001279">
    <property type="entry name" value="Metallo-B-lactamas"/>
</dbReference>
<evidence type="ECO:0000256" key="1">
    <source>
        <dbReference type="ARBA" id="ARBA00007749"/>
    </source>
</evidence>
<sequence>MAGLGVPISNATARVRMVDTTGVMLVKSAPFIQPVQKGHETLSLYVAAFLIDHPPSGRKIMFDLGVRKDYWTLPASLQKRLGTVIPGLRIDKDTTEILQEQGIALNDISSVVWSHYHWDHTGSMELFPSSTELVVGSGFKGSPSLLPGYPANPDSPIDARALAGRTLTEIDFAKTSLEIAGFRAHDFFGDGSFYLLDTPGHCLGHVCGLVRTTGGTKSTFVLLGGDICHFPGVTRPSPQLPLPDVIPKGILRGNGAYFPSPCPCSLFTDHHPAIVSGGDADRNGLDPRTAPFYAISNDPSSAYMDPEVAQQSVDKLIFLDASPSVLVCLAHDETMLHSLPTLNENPDDDLNRWQERDLKSKIHWGWLNDLARDGRPAWQAAVEGFWRDGQLWAEGKATLLKNGEAASTICL</sequence>
<evidence type="ECO:0000313" key="6">
    <source>
        <dbReference type="EMBL" id="CAK7233732.1"/>
    </source>
</evidence>
<accession>A0ABP0CQ67</accession>
<evidence type="ECO:0000256" key="3">
    <source>
        <dbReference type="ARBA" id="ARBA00022801"/>
    </source>
</evidence>
<keyword evidence="7" id="KW-1185">Reference proteome</keyword>
<dbReference type="CDD" id="cd07730">
    <property type="entry name" value="metallo-hydrolase-like_MBL-fold"/>
    <property type="match status" value="1"/>
</dbReference>
<dbReference type="Proteomes" id="UP001642406">
    <property type="component" value="Unassembled WGS sequence"/>
</dbReference>
<dbReference type="SMART" id="SM00849">
    <property type="entry name" value="Lactamase_B"/>
    <property type="match status" value="1"/>
</dbReference>
<dbReference type="InterPro" id="IPR051013">
    <property type="entry name" value="MBL_superfamily_lactonases"/>
</dbReference>
<evidence type="ECO:0000259" key="5">
    <source>
        <dbReference type="SMART" id="SM00849"/>
    </source>
</evidence>
<evidence type="ECO:0000256" key="4">
    <source>
        <dbReference type="ARBA" id="ARBA00022833"/>
    </source>
</evidence>
<comment type="similarity">
    <text evidence="1">Belongs to the metallo-beta-lactamase superfamily.</text>
</comment>
<evidence type="ECO:0000313" key="7">
    <source>
        <dbReference type="Proteomes" id="UP001642406"/>
    </source>
</evidence>
<keyword evidence="2" id="KW-0479">Metal-binding</keyword>
<dbReference type="Pfam" id="PF00753">
    <property type="entry name" value="Lactamase_B"/>
    <property type="match status" value="1"/>
</dbReference>
<dbReference type="SUPFAM" id="SSF56281">
    <property type="entry name" value="Metallo-hydrolase/oxidoreductase"/>
    <property type="match status" value="1"/>
</dbReference>
<keyword evidence="4" id="KW-0862">Zinc</keyword>
<dbReference type="PANTHER" id="PTHR42978:SF5">
    <property type="entry name" value="METALLO-BETA-LACTAMASE DOMAIN-CONTAINING PROTEIN"/>
    <property type="match status" value="1"/>
</dbReference>
<gene>
    <name evidence="6" type="ORF">SBRCBS47491_008711</name>
</gene>
<evidence type="ECO:0000256" key="2">
    <source>
        <dbReference type="ARBA" id="ARBA00022723"/>
    </source>
</evidence>
<keyword evidence="3" id="KW-0378">Hydrolase</keyword>
<protein>
    <recommendedName>
        <fullName evidence="5">Metallo-beta-lactamase domain-containing protein</fullName>
    </recommendedName>
</protein>
<dbReference type="PANTHER" id="PTHR42978">
    <property type="entry name" value="QUORUM-QUENCHING LACTONASE YTNP-RELATED-RELATED"/>
    <property type="match status" value="1"/>
</dbReference>